<evidence type="ECO:0000259" key="4">
    <source>
        <dbReference type="Pfam" id="PF00501"/>
    </source>
</evidence>
<organism evidence="6 7">
    <name type="scientific">Helicocarpus griseus UAMH5409</name>
    <dbReference type="NCBI Taxonomy" id="1447875"/>
    <lineage>
        <taxon>Eukaryota</taxon>
        <taxon>Fungi</taxon>
        <taxon>Dikarya</taxon>
        <taxon>Ascomycota</taxon>
        <taxon>Pezizomycotina</taxon>
        <taxon>Eurotiomycetes</taxon>
        <taxon>Eurotiomycetidae</taxon>
        <taxon>Onygenales</taxon>
        <taxon>Ajellomycetaceae</taxon>
        <taxon>Helicocarpus</taxon>
    </lineage>
</organism>
<protein>
    <recommendedName>
        <fullName evidence="8">4-coumarate-CoA ligase</fullName>
    </recommendedName>
</protein>
<sequence length="566" mass="63077">MPYKSRWSIPTPQQSIPTWIFESPSGTLDDQKPLLIDPTRPDSQYLTLAGYRLWAQRLAAGLKAAGLQPRDRVLLYSGNNIFFPVVFMGVIMAGGIFTAANPTFTRRELAYQLKDSGATFLLCNESQVTTGVEAAGDAGIPLSRVFIFDDCVFENSGRLLAGCRNWNSLIASEEVGRAYEWASLTGDGEANNITAVLNYSSGTTGSPKAVEITHQNYVANGYQWKHLAELDPEEAKVRHRLSYLCFVPMYHAMGQTIFCTIIPARRIPVYIMKKFDYKDMLQNIQRYRITDLALVPPIIVSLAKDPELRAGKYDISSIERVRCGAAPMGREVCEELESLWPDGKVNVKQAWGMTEATCSVIGWDPRRRSTNASVGELHANCEAKLVSDVDGETEVGRGERGELWVRGPNIMRGYWQREAETKATKTEDGWLKTGDIAYADENGYFFVVDRMKELIKVKGNQVAPAELEGLLLEHPLVADAAVIGVVINGEEVPRAYLVPRPGQKSALEVENVAKWMWSKVAPYKRLRGGVAIIDLIPKNPSGKILRRLLRDRAAEELKSNSFRARL</sequence>
<dbReference type="PANTHER" id="PTHR24096:SF424">
    <property type="entry name" value="ACETYL-COA SYNTHETASE-LIKE PROTEIN-RELATED"/>
    <property type="match status" value="1"/>
</dbReference>
<feature type="domain" description="AMP-binding enzyme C-terminal" evidence="5">
    <location>
        <begin position="466"/>
        <end position="543"/>
    </location>
</feature>
<dbReference type="STRING" id="1447875.A0A2B7XZX3"/>
<evidence type="ECO:0008006" key="8">
    <source>
        <dbReference type="Google" id="ProtNLM"/>
    </source>
</evidence>
<dbReference type="CDD" id="cd05911">
    <property type="entry name" value="Firefly_Luc_like"/>
    <property type="match status" value="1"/>
</dbReference>
<dbReference type="Pfam" id="PF13193">
    <property type="entry name" value="AMP-binding_C"/>
    <property type="match status" value="1"/>
</dbReference>
<comment type="pathway">
    <text evidence="1">Siderophore biosynthesis.</text>
</comment>
<dbReference type="InterPro" id="IPR042099">
    <property type="entry name" value="ANL_N_sf"/>
</dbReference>
<dbReference type="EMBL" id="PDNB01000034">
    <property type="protein sequence ID" value="PGH14495.1"/>
    <property type="molecule type" value="Genomic_DNA"/>
</dbReference>
<dbReference type="InterPro" id="IPR045851">
    <property type="entry name" value="AMP-bd_C_sf"/>
</dbReference>
<accession>A0A2B7XZX3</accession>
<keyword evidence="3" id="KW-0472">Membrane</keyword>
<evidence type="ECO:0000256" key="3">
    <source>
        <dbReference type="SAM" id="Phobius"/>
    </source>
</evidence>
<evidence type="ECO:0000256" key="1">
    <source>
        <dbReference type="ARBA" id="ARBA00004924"/>
    </source>
</evidence>
<dbReference type="GO" id="GO:0016405">
    <property type="term" value="F:CoA-ligase activity"/>
    <property type="evidence" value="ECO:0007669"/>
    <property type="project" value="TreeGrafter"/>
</dbReference>
<dbReference type="PROSITE" id="PS00455">
    <property type="entry name" value="AMP_BINDING"/>
    <property type="match status" value="1"/>
</dbReference>
<keyword evidence="3" id="KW-1133">Transmembrane helix</keyword>
<dbReference type="Gene3D" id="3.30.300.30">
    <property type="match status" value="1"/>
</dbReference>
<keyword evidence="7" id="KW-1185">Reference proteome</keyword>
<dbReference type="SUPFAM" id="SSF56801">
    <property type="entry name" value="Acetyl-CoA synthetase-like"/>
    <property type="match status" value="1"/>
</dbReference>
<evidence type="ECO:0000259" key="5">
    <source>
        <dbReference type="Pfam" id="PF13193"/>
    </source>
</evidence>
<keyword evidence="3" id="KW-0812">Transmembrane</keyword>
<evidence type="ECO:0000313" key="7">
    <source>
        <dbReference type="Proteomes" id="UP000223968"/>
    </source>
</evidence>
<dbReference type="InterPro" id="IPR020845">
    <property type="entry name" value="AMP-binding_CS"/>
</dbReference>
<feature type="transmembrane region" description="Helical" evidence="3">
    <location>
        <begin position="81"/>
        <end position="100"/>
    </location>
</feature>
<dbReference type="PANTHER" id="PTHR24096">
    <property type="entry name" value="LONG-CHAIN-FATTY-ACID--COA LIGASE"/>
    <property type="match status" value="1"/>
</dbReference>
<evidence type="ECO:0000313" key="6">
    <source>
        <dbReference type="EMBL" id="PGH14495.1"/>
    </source>
</evidence>
<comment type="caution">
    <text evidence="6">The sequence shown here is derived from an EMBL/GenBank/DDBJ whole genome shotgun (WGS) entry which is preliminary data.</text>
</comment>
<dbReference type="Proteomes" id="UP000223968">
    <property type="component" value="Unassembled WGS sequence"/>
</dbReference>
<dbReference type="InterPro" id="IPR025110">
    <property type="entry name" value="AMP-bd_C"/>
</dbReference>
<evidence type="ECO:0000256" key="2">
    <source>
        <dbReference type="ARBA" id="ARBA00006432"/>
    </source>
</evidence>
<dbReference type="Gene3D" id="3.40.50.12780">
    <property type="entry name" value="N-terminal domain of ligase-like"/>
    <property type="match status" value="1"/>
</dbReference>
<dbReference type="AlphaFoldDB" id="A0A2B7XZX3"/>
<dbReference type="Pfam" id="PF00501">
    <property type="entry name" value="AMP-binding"/>
    <property type="match status" value="1"/>
</dbReference>
<dbReference type="FunFam" id="3.40.50.12780:FF:000003">
    <property type="entry name" value="Long-chain-fatty-acid--CoA ligase FadD"/>
    <property type="match status" value="1"/>
</dbReference>
<name>A0A2B7XZX3_9EURO</name>
<dbReference type="InterPro" id="IPR000873">
    <property type="entry name" value="AMP-dep_synth/lig_dom"/>
</dbReference>
<comment type="similarity">
    <text evidence="2">Belongs to the ATP-dependent AMP-binding enzyme family.</text>
</comment>
<gene>
    <name evidence="6" type="ORF">AJ79_02988</name>
</gene>
<feature type="domain" description="AMP-dependent synthetase/ligase" evidence="4">
    <location>
        <begin position="32"/>
        <end position="415"/>
    </location>
</feature>
<dbReference type="OrthoDB" id="6509636at2759"/>
<proteinExistence type="inferred from homology"/>
<reference evidence="6 7" key="1">
    <citation type="submission" date="2017-10" db="EMBL/GenBank/DDBJ databases">
        <title>Comparative genomics in systemic dimorphic fungi from Ajellomycetaceae.</title>
        <authorList>
            <person name="Munoz J.F."/>
            <person name="Mcewen J.G."/>
            <person name="Clay O.K."/>
            <person name="Cuomo C.A."/>
        </authorList>
    </citation>
    <scope>NUCLEOTIDE SEQUENCE [LARGE SCALE GENOMIC DNA]</scope>
    <source>
        <strain evidence="6 7">UAMH5409</strain>
    </source>
</reference>